<dbReference type="InterPro" id="IPR017970">
    <property type="entry name" value="Homeobox_CS"/>
</dbReference>
<comment type="subcellular location">
    <subcellularLocation>
        <location evidence="1 8">Nucleus</location>
    </subcellularLocation>
</comment>
<reference evidence="12" key="1">
    <citation type="submission" date="2021-02" db="EMBL/GenBank/DDBJ databases">
        <authorList>
            <person name="Nowell W R."/>
        </authorList>
    </citation>
    <scope>NUCLEOTIDE SEQUENCE</scope>
</reference>
<keyword evidence="3" id="KW-0227">DNA damage</keyword>
<evidence type="ECO:0000256" key="6">
    <source>
        <dbReference type="ARBA" id="ARBA00023204"/>
    </source>
</evidence>
<dbReference type="Proteomes" id="UP000663852">
    <property type="component" value="Unassembled WGS sequence"/>
</dbReference>
<dbReference type="SUPFAM" id="SSF46689">
    <property type="entry name" value="Homeodomain-like"/>
    <property type="match status" value="1"/>
</dbReference>
<dbReference type="CDD" id="cd00086">
    <property type="entry name" value="homeodomain"/>
    <property type="match status" value="1"/>
</dbReference>
<dbReference type="GO" id="GO:0031436">
    <property type="term" value="C:BRCA1-BARD1 complex"/>
    <property type="evidence" value="ECO:0007669"/>
    <property type="project" value="TreeGrafter"/>
</dbReference>
<dbReference type="SMART" id="SM00389">
    <property type="entry name" value="HOX"/>
    <property type="match status" value="1"/>
</dbReference>
<protein>
    <submittedName>
        <fullName evidence="12">Uncharacterized protein</fullName>
    </submittedName>
</protein>
<dbReference type="GO" id="GO:0000724">
    <property type="term" value="P:double-strand break repair via homologous recombination"/>
    <property type="evidence" value="ECO:0007669"/>
    <property type="project" value="TreeGrafter"/>
</dbReference>
<dbReference type="GO" id="GO:0004842">
    <property type="term" value="F:ubiquitin-protein transferase activity"/>
    <property type="evidence" value="ECO:0007669"/>
    <property type="project" value="TreeGrafter"/>
</dbReference>
<dbReference type="InterPro" id="IPR036420">
    <property type="entry name" value="BRCT_dom_sf"/>
</dbReference>
<dbReference type="GO" id="GO:0003677">
    <property type="term" value="F:DNA binding"/>
    <property type="evidence" value="ECO:0007669"/>
    <property type="project" value="UniProtKB-UniRule"/>
</dbReference>
<dbReference type="OrthoDB" id="6105938at2759"/>
<evidence type="ECO:0000256" key="9">
    <source>
        <dbReference type="SAM" id="MobiDB-lite"/>
    </source>
</evidence>
<evidence type="ECO:0000256" key="5">
    <source>
        <dbReference type="ARBA" id="ARBA00023155"/>
    </source>
</evidence>
<evidence type="ECO:0000313" key="12">
    <source>
        <dbReference type="EMBL" id="CAF0768068.1"/>
    </source>
</evidence>
<keyword evidence="4 8" id="KW-0238">DNA-binding</keyword>
<dbReference type="PROSITE" id="PS50172">
    <property type="entry name" value="BRCT"/>
    <property type="match status" value="2"/>
</dbReference>
<dbReference type="Gene3D" id="3.40.50.10190">
    <property type="entry name" value="BRCT domain"/>
    <property type="match status" value="2"/>
</dbReference>
<dbReference type="PANTHER" id="PTHR13763:SF0">
    <property type="entry name" value="BREAST CANCER TYPE 1 SUSCEPTIBILITY PROTEIN"/>
    <property type="match status" value="1"/>
</dbReference>
<dbReference type="InterPro" id="IPR031099">
    <property type="entry name" value="BRCA1-associated"/>
</dbReference>
<evidence type="ECO:0000256" key="1">
    <source>
        <dbReference type="ARBA" id="ARBA00004123"/>
    </source>
</evidence>
<dbReference type="InterPro" id="IPR001357">
    <property type="entry name" value="BRCT_dom"/>
</dbReference>
<organism evidence="12 13">
    <name type="scientific">Adineta ricciae</name>
    <name type="common">Rotifer</name>
    <dbReference type="NCBI Taxonomy" id="249248"/>
    <lineage>
        <taxon>Eukaryota</taxon>
        <taxon>Metazoa</taxon>
        <taxon>Spiralia</taxon>
        <taxon>Gnathifera</taxon>
        <taxon>Rotifera</taxon>
        <taxon>Eurotatoria</taxon>
        <taxon>Bdelloidea</taxon>
        <taxon>Adinetida</taxon>
        <taxon>Adinetidae</taxon>
        <taxon>Adineta</taxon>
    </lineage>
</organism>
<evidence type="ECO:0000256" key="4">
    <source>
        <dbReference type="ARBA" id="ARBA00023125"/>
    </source>
</evidence>
<feature type="DNA-binding region" description="Homeobox" evidence="8">
    <location>
        <begin position="453"/>
        <end position="498"/>
    </location>
</feature>
<evidence type="ECO:0000259" key="11">
    <source>
        <dbReference type="PROSITE" id="PS50172"/>
    </source>
</evidence>
<dbReference type="PROSITE" id="PS50071">
    <property type="entry name" value="HOMEOBOX_2"/>
    <property type="match status" value="1"/>
</dbReference>
<keyword evidence="7 8" id="KW-0539">Nucleus</keyword>
<keyword evidence="2" id="KW-0677">Repeat</keyword>
<keyword evidence="5 8" id="KW-0371">Homeobox</keyword>
<feature type="compositionally biased region" description="Low complexity" evidence="9">
    <location>
        <begin position="215"/>
        <end position="233"/>
    </location>
</feature>
<dbReference type="GO" id="GO:0070531">
    <property type="term" value="C:BRCA1-A complex"/>
    <property type="evidence" value="ECO:0007669"/>
    <property type="project" value="TreeGrafter"/>
</dbReference>
<evidence type="ECO:0000256" key="7">
    <source>
        <dbReference type="ARBA" id="ARBA00023242"/>
    </source>
</evidence>
<dbReference type="InterPro" id="IPR009057">
    <property type="entry name" value="Homeodomain-like_sf"/>
</dbReference>
<comment type="caution">
    <text evidence="12">The sequence shown here is derived from an EMBL/GenBank/DDBJ whole genome shotgun (WGS) entry which is preliminary data.</text>
</comment>
<accession>A0A813QK68</accession>
<dbReference type="InterPro" id="IPR008422">
    <property type="entry name" value="KN_HD"/>
</dbReference>
<evidence type="ECO:0000256" key="2">
    <source>
        <dbReference type="ARBA" id="ARBA00022737"/>
    </source>
</evidence>
<dbReference type="InterPro" id="IPR001356">
    <property type="entry name" value="HD"/>
</dbReference>
<evidence type="ECO:0000256" key="8">
    <source>
        <dbReference type="PROSITE-ProRule" id="PRU00108"/>
    </source>
</evidence>
<dbReference type="PANTHER" id="PTHR13763">
    <property type="entry name" value="BREAST CANCER TYPE 1 SUSCEPTIBILITY PROTEIN BRCA1"/>
    <property type="match status" value="1"/>
</dbReference>
<dbReference type="AlphaFoldDB" id="A0A813QK68"/>
<dbReference type="GO" id="GO:0045944">
    <property type="term" value="P:positive regulation of transcription by RNA polymerase II"/>
    <property type="evidence" value="ECO:0007669"/>
    <property type="project" value="TreeGrafter"/>
</dbReference>
<feature type="region of interest" description="Disordered" evidence="9">
    <location>
        <begin position="209"/>
        <end position="269"/>
    </location>
</feature>
<feature type="domain" description="BRCT" evidence="11">
    <location>
        <begin position="730"/>
        <end position="831"/>
    </location>
</feature>
<dbReference type="GO" id="GO:0000981">
    <property type="term" value="F:DNA-binding transcription factor activity, RNA polymerase II-specific"/>
    <property type="evidence" value="ECO:0007669"/>
    <property type="project" value="InterPro"/>
</dbReference>
<proteinExistence type="predicted"/>
<name>A0A813QK68_ADIRI</name>
<dbReference type="Gene3D" id="1.10.10.60">
    <property type="entry name" value="Homeodomain-like"/>
    <property type="match status" value="1"/>
</dbReference>
<feature type="compositionally biased region" description="Low complexity" evidence="9">
    <location>
        <begin position="30"/>
        <end position="45"/>
    </location>
</feature>
<dbReference type="SUPFAM" id="SSF52113">
    <property type="entry name" value="BRCT domain"/>
    <property type="match status" value="2"/>
</dbReference>
<feature type="domain" description="Homeobox" evidence="10">
    <location>
        <begin position="451"/>
        <end position="497"/>
    </location>
</feature>
<sequence length="833" mass="94654">MDPYASDNEDHDLHSLSERVLPLTSASFTNNNISPRNNSNNPNRIRSLKPQKSISFDNQTYREEMSFPTTASTGDIIQLSDGTRKKYNGSSWRRMCSKPNCTYYTQSQGLCKPHLAASKKRKLSKSDNDLPVIESAFPTQKEPKKGDIIVLPNGVRKKYDGRQYRRVCAKPSCTVVVHGSLEYQNGLCPHHYNEYRFNTISQTIPQTEQALFGQSSTPPKQSVMSSSSPSSSSSRKRHRPNSPLSGNLSQVPIYDNHSKSSVPKPNRRLSIAVIPPSVDIEHPNKGDIIEMENGSRKKFDGVVWRTICSIPGCLIAAQRNELCRKHFIKLNGKPNTAPTMATNMNTSGARLTSRVDSSSSLDDRSEVLHSVKFSKDLVTGVKDESMDYDGSQYEEPNTDNISNSYSISDEETHIKHEQSSSIEDDNLGTQIDHTLINALSASREKFPTTFLKKWLREHRSHPYPSNHEKLQLAKQSSITYDQVTTWFNNARAILRRRQAKLRHPLNTADDNDEDDVVDEHLTYDNRKRHRSMPLFNGVSCRSIGIQCNPSTVEQTTITSTKISVMTDDELASDRTIQILTPSNRVLATNNVKGNSSHHLLLNGIKTEDEDEREKDIIITTTCLDDDQMVRVKDFCSRFQIELCNVVDETTTHLITDEEEGETLVCPLSKKVIQSVARHMYIVTYRWIDACLEGNKIVNEKPFEIQGDLTLSSDHNGMQRSRQSILPDNLPKNLLLENFSIMLKCNGCQEMMNNEELIELVQLSGAKHTTDSHFSRLQPGITRIVLCEKEYLMNRREMYEKCIQSGIHFLTPEWFLESLVQYRIQPFQEYQISP</sequence>
<evidence type="ECO:0000313" key="13">
    <source>
        <dbReference type="Proteomes" id="UP000663852"/>
    </source>
</evidence>
<keyword evidence="6" id="KW-0234">DNA repair</keyword>
<feature type="domain" description="BRCT" evidence="11">
    <location>
        <begin position="646"/>
        <end position="704"/>
    </location>
</feature>
<gene>
    <name evidence="12" type="ORF">EDS130_LOCUS3147</name>
</gene>
<dbReference type="Pfam" id="PF05920">
    <property type="entry name" value="Homeobox_KN"/>
    <property type="match status" value="1"/>
</dbReference>
<dbReference type="EMBL" id="CAJNOJ010000008">
    <property type="protein sequence ID" value="CAF0768068.1"/>
    <property type="molecule type" value="Genomic_DNA"/>
</dbReference>
<evidence type="ECO:0000256" key="3">
    <source>
        <dbReference type="ARBA" id="ARBA00022763"/>
    </source>
</evidence>
<feature type="region of interest" description="Disordered" evidence="9">
    <location>
        <begin position="27"/>
        <end position="51"/>
    </location>
</feature>
<evidence type="ECO:0000259" key="10">
    <source>
        <dbReference type="PROSITE" id="PS50071"/>
    </source>
</evidence>
<dbReference type="PROSITE" id="PS00027">
    <property type="entry name" value="HOMEOBOX_1"/>
    <property type="match status" value="1"/>
</dbReference>
<dbReference type="Pfam" id="PF00533">
    <property type="entry name" value="BRCT"/>
    <property type="match status" value="1"/>
</dbReference>